<keyword evidence="10" id="KW-1133">Transmembrane helix</keyword>
<proteinExistence type="inferred from homology"/>
<evidence type="ECO:0000256" key="1">
    <source>
        <dbReference type="ARBA" id="ARBA00004870"/>
    </source>
</evidence>
<evidence type="ECO:0000256" key="3">
    <source>
        <dbReference type="ARBA" id="ARBA00022516"/>
    </source>
</evidence>
<evidence type="ECO:0000256" key="10">
    <source>
        <dbReference type="SAM" id="Phobius"/>
    </source>
</evidence>
<keyword evidence="3" id="KW-0444">Lipid biosynthesis</keyword>
<keyword evidence="10" id="KW-0472">Membrane</keyword>
<gene>
    <name evidence="11" type="ORF">MGWOODY_Tha810</name>
</gene>
<keyword evidence="4" id="KW-0441">Lipid A biosynthesis</keyword>
<evidence type="ECO:0000256" key="8">
    <source>
        <dbReference type="ARBA" id="ARBA00022840"/>
    </source>
</evidence>
<dbReference type="GO" id="GO:0009245">
    <property type="term" value="P:lipid A biosynthetic process"/>
    <property type="evidence" value="ECO:0007669"/>
    <property type="project" value="UniProtKB-KW"/>
</dbReference>
<keyword evidence="9" id="KW-0443">Lipid metabolism</keyword>
<keyword evidence="5 11" id="KW-0808">Transferase</keyword>
<dbReference type="GO" id="GO:0005886">
    <property type="term" value="C:plasma membrane"/>
    <property type="evidence" value="ECO:0007669"/>
    <property type="project" value="TreeGrafter"/>
</dbReference>
<evidence type="ECO:0000256" key="9">
    <source>
        <dbReference type="ARBA" id="ARBA00023098"/>
    </source>
</evidence>
<dbReference type="GO" id="GO:0009244">
    <property type="term" value="P:lipopolysaccharide core region biosynthetic process"/>
    <property type="evidence" value="ECO:0007669"/>
    <property type="project" value="TreeGrafter"/>
</dbReference>
<dbReference type="HAMAP" id="MF_00409">
    <property type="entry name" value="LpxK"/>
    <property type="match status" value="1"/>
</dbReference>
<reference evidence="11" key="1">
    <citation type="submission" date="2015-10" db="EMBL/GenBank/DDBJ databases">
        <authorList>
            <person name="Gilbert D.G."/>
        </authorList>
    </citation>
    <scope>NUCLEOTIDE SEQUENCE</scope>
</reference>
<protein>
    <recommendedName>
        <fullName evidence="2">tetraacyldisaccharide 4'-kinase</fullName>
        <ecNumber evidence="2">2.7.1.130</ecNumber>
    </recommendedName>
</protein>
<dbReference type="EC" id="2.7.1.130" evidence="2"/>
<dbReference type="NCBIfam" id="TIGR00682">
    <property type="entry name" value="lpxK"/>
    <property type="match status" value="1"/>
</dbReference>
<dbReference type="EMBL" id="CZQC01000038">
    <property type="protein sequence ID" value="CUS41292.1"/>
    <property type="molecule type" value="Genomic_DNA"/>
</dbReference>
<evidence type="ECO:0000256" key="6">
    <source>
        <dbReference type="ARBA" id="ARBA00022741"/>
    </source>
</evidence>
<keyword evidence="6" id="KW-0547">Nucleotide-binding</keyword>
<dbReference type="SUPFAM" id="SSF52540">
    <property type="entry name" value="P-loop containing nucleoside triphosphate hydrolases"/>
    <property type="match status" value="1"/>
</dbReference>
<keyword evidence="8" id="KW-0067">ATP-binding</keyword>
<evidence type="ECO:0000256" key="5">
    <source>
        <dbReference type="ARBA" id="ARBA00022679"/>
    </source>
</evidence>
<dbReference type="PANTHER" id="PTHR42724:SF1">
    <property type="entry name" value="TETRAACYLDISACCHARIDE 4'-KINASE, MITOCHONDRIAL-RELATED"/>
    <property type="match status" value="1"/>
</dbReference>
<name>A0A170PLF6_9ZZZZ</name>
<evidence type="ECO:0000256" key="4">
    <source>
        <dbReference type="ARBA" id="ARBA00022556"/>
    </source>
</evidence>
<evidence type="ECO:0000256" key="7">
    <source>
        <dbReference type="ARBA" id="ARBA00022777"/>
    </source>
</evidence>
<dbReference type="UniPathway" id="UPA00359">
    <property type="reaction ID" value="UER00482"/>
</dbReference>
<dbReference type="GO" id="GO:0009029">
    <property type="term" value="F:lipid-A 4'-kinase activity"/>
    <property type="evidence" value="ECO:0007669"/>
    <property type="project" value="UniProtKB-EC"/>
</dbReference>
<evidence type="ECO:0000313" key="11">
    <source>
        <dbReference type="EMBL" id="CUS41292.1"/>
    </source>
</evidence>
<keyword evidence="10" id="KW-0812">Transmembrane</keyword>
<dbReference type="GO" id="GO:0005524">
    <property type="term" value="F:ATP binding"/>
    <property type="evidence" value="ECO:0007669"/>
    <property type="project" value="UniProtKB-KW"/>
</dbReference>
<accession>A0A170PLF6</accession>
<dbReference type="InterPro" id="IPR027417">
    <property type="entry name" value="P-loop_NTPase"/>
</dbReference>
<keyword evidence="7 11" id="KW-0418">Kinase</keyword>
<dbReference type="PANTHER" id="PTHR42724">
    <property type="entry name" value="TETRAACYLDISACCHARIDE 4'-KINASE"/>
    <property type="match status" value="1"/>
</dbReference>
<comment type="pathway">
    <text evidence="1">Glycolipid biosynthesis; lipid IV(A) biosynthesis; lipid IV(A) from (3R)-3-hydroxytetradecanoyl-[acyl-carrier-protein] and UDP-N-acetyl-alpha-D-glucosamine: step 6/6.</text>
</comment>
<dbReference type="InterPro" id="IPR003758">
    <property type="entry name" value="LpxK"/>
</dbReference>
<evidence type="ECO:0000256" key="2">
    <source>
        <dbReference type="ARBA" id="ARBA00012071"/>
    </source>
</evidence>
<feature type="transmembrane region" description="Helical" evidence="10">
    <location>
        <begin position="30"/>
        <end position="49"/>
    </location>
</feature>
<dbReference type="Pfam" id="PF02606">
    <property type="entry name" value="LpxK"/>
    <property type="match status" value="1"/>
</dbReference>
<sequence length="336" mass="37075">MAERNDSAGLGARLAKRIEHNWYARAAGNYWLLPLWLIFVAISSLRLMLLAPFRRQKSDLTPVIVIGNIAVGGTGKTPLITYLVERARSLGLRPAVVSRGYGGHSDTYPLLVSDSTAVAQCGDEPKLLQQRLQCPVVVDPKRSRAVAALNAKVDIIFSDDGLQHYAMKRAAEIVVSDVTRGFGNGWRLPIGPLREPMSRLQSADLHIVNGSDFIVEPSALIEGTTGRSVPLDFFAGQQVHAVAGIGNPQRFFTTLRALNYQPIEHAFPDHYEFTDTDLRWNDDKAVIMTEKDWVKCAAFKRENQWYLQVNAQPTEATKAKLDALLTKVSGGTATHS</sequence>
<dbReference type="AlphaFoldDB" id="A0A170PLF6"/>
<organism evidence="11">
    <name type="scientific">hydrothermal vent metagenome</name>
    <dbReference type="NCBI Taxonomy" id="652676"/>
    <lineage>
        <taxon>unclassified sequences</taxon>
        <taxon>metagenomes</taxon>
        <taxon>ecological metagenomes</taxon>
    </lineage>
</organism>